<reference evidence="1" key="1">
    <citation type="submission" date="2020-05" db="EMBL/GenBank/DDBJ databases">
        <title>Large-scale comparative analyses of tick genomes elucidate their genetic diversity and vector capacities.</title>
        <authorList>
            <person name="Jia N."/>
            <person name="Wang J."/>
            <person name="Shi W."/>
            <person name="Du L."/>
            <person name="Sun Y."/>
            <person name="Zhan W."/>
            <person name="Jiang J."/>
            <person name="Wang Q."/>
            <person name="Zhang B."/>
            <person name="Ji P."/>
            <person name="Sakyi L.B."/>
            <person name="Cui X."/>
            <person name="Yuan T."/>
            <person name="Jiang B."/>
            <person name="Yang W."/>
            <person name="Lam T.T.-Y."/>
            <person name="Chang Q."/>
            <person name="Ding S."/>
            <person name="Wang X."/>
            <person name="Zhu J."/>
            <person name="Ruan X."/>
            <person name="Zhao L."/>
            <person name="Wei J."/>
            <person name="Que T."/>
            <person name="Du C."/>
            <person name="Cheng J."/>
            <person name="Dai P."/>
            <person name="Han X."/>
            <person name="Huang E."/>
            <person name="Gao Y."/>
            <person name="Liu J."/>
            <person name="Shao H."/>
            <person name="Ye R."/>
            <person name="Li L."/>
            <person name="Wei W."/>
            <person name="Wang X."/>
            <person name="Wang C."/>
            <person name="Yang T."/>
            <person name="Huo Q."/>
            <person name="Li W."/>
            <person name="Guo W."/>
            <person name="Chen H."/>
            <person name="Zhou L."/>
            <person name="Ni X."/>
            <person name="Tian J."/>
            <person name="Zhou Y."/>
            <person name="Sheng Y."/>
            <person name="Liu T."/>
            <person name="Pan Y."/>
            <person name="Xia L."/>
            <person name="Li J."/>
            <person name="Zhao F."/>
            <person name="Cao W."/>
        </authorList>
    </citation>
    <scope>NUCLEOTIDE SEQUENCE</scope>
    <source>
        <strain evidence="1">Dsil-2018</strain>
    </source>
</reference>
<comment type="caution">
    <text evidence="1">The sequence shown here is derived from an EMBL/GenBank/DDBJ whole genome shotgun (WGS) entry which is preliminary data.</text>
</comment>
<dbReference type="EMBL" id="CM023476">
    <property type="protein sequence ID" value="KAH7940922.1"/>
    <property type="molecule type" value="Genomic_DNA"/>
</dbReference>
<accession>A0ACB8CDZ7</accession>
<keyword evidence="2" id="KW-1185">Reference proteome</keyword>
<name>A0ACB8CDZ7_DERSI</name>
<proteinExistence type="predicted"/>
<protein>
    <submittedName>
        <fullName evidence="1">Uncharacterized protein</fullName>
    </submittedName>
</protein>
<gene>
    <name evidence="1" type="ORF">HPB49_008070</name>
</gene>
<dbReference type="Proteomes" id="UP000821865">
    <property type="component" value="Chromosome 7"/>
</dbReference>
<sequence>MTGDEGGIPTEASKTEATRGAMLGKIPEFVPDAGNYDVFFEPFECLIAANDIAEDRKLQVLLMSIGEKAYVTLRSLLLPKTLTQETCDVNATLKKHYTQNNLVVAETPDRPSSSFQSLQATVDTLETAMLATIRAKPPLHAHTTSCPPSEPRKHRPRRHRFVVTVWDVTTSFYTFNNWTPRPLETTSHYRRLTPPFPSRVRSPTTKLLIAFCPIPSRPSSRGGRSWSIEPIYPSLRSTTSFSRSYLNGLVSPYTPHVSPHGRWPRHEAVQLAHDLHISLLIDPTQPILIGNSVGRNSTPDLSFCRYVLDARWSNTHQSLGSEHYLLAIQVCTSPCKPRLPTTRYTDWDAFRVRQLHSAAPEIEDLSTWTDQLVADLDGVTASIPTTEDHPAIDSRLAHLWAARTGLVKRWHKRRHNRRLRRHIAYVDREI</sequence>
<organism evidence="1 2">
    <name type="scientific">Dermacentor silvarum</name>
    <name type="common">Tick</name>
    <dbReference type="NCBI Taxonomy" id="543639"/>
    <lineage>
        <taxon>Eukaryota</taxon>
        <taxon>Metazoa</taxon>
        <taxon>Ecdysozoa</taxon>
        <taxon>Arthropoda</taxon>
        <taxon>Chelicerata</taxon>
        <taxon>Arachnida</taxon>
        <taxon>Acari</taxon>
        <taxon>Parasitiformes</taxon>
        <taxon>Ixodida</taxon>
        <taxon>Ixodoidea</taxon>
        <taxon>Ixodidae</taxon>
        <taxon>Rhipicephalinae</taxon>
        <taxon>Dermacentor</taxon>
    </lineage>
</organism>
<evidence type="ECO:0000313" key="1">
    <source>
        <dbReference type="EMBL" id="KAH7940922.1"/>
    </source>
</evidence>
<evidence type="ECO:0000313" key="2">
    <source>
        <dbReference type="Proteomes" id="UP000821865"/>
    </source>
</evidence>